<evidence type="ECO:0000313" key="2">
    <source>
        <dbReference type="EMBL" id="KIK92159.1"/>
    </source>
</evidence>
<feature type="compositionally biased region" description="Polar residues" evidence="1">
    <location>
        <begin position="82"/>
        <end position="97"/>
    </location>
</feature>
<dbReference type="OrthoDB" id="2986975at2759"/>
<dbReference type="Proteomes" id="UP000054538">
    <property type="component" value="Unassembled WGS sequence"/>
</dbReference>
<protein>
    <submittedName>
        <fullName evidence="2">Uncharacterized protein</fullName>
    </submittedName>
</protein>
<accession>A0A0D0DZ52</accession>
<reference evidence="2 3" key="1">
    <citation type="submission" date="2014-04" db="EMBL/GenBank/DDBJ databases">
        <authorList>
            <consortium name="DOE Joint Genome Institute"/>
            <person name="Kuo A."/>
            <person name="Kohler A."/>
            <person name="Jargeat P."/>
            <person name="Nagy L.G."/>
            <person name="Floudas D."/>
            <person name="Copeland A."/>
            <person name="Barry K.W."/>
            <person name="Cichocki N."/>
            <person name="Veneault-Fourrey C."/>
            <person name="LaButti K."/>
            <person name="Lindquist E.A."/>
            <person name="Lipzen A."/>
            <person name="Lundell T."/>
            <person name="Morin E."/>
            <person name="Murat C."/>
            <person name="Sun H."/>
            <person name="Tunlid A."/>
            <person name="Henrissat B."/>
            <person name="Grigoriev I.V."/>
            <person name="Hibbett D.S."/>
            <person name="Martin F."/>
            <person name="Nordberg H.P."/>
            <person name="Cantor M.N."/>
            <person name="Hua S.X."/>
        </authorList>
    </citation>
    <scope>NUCLEOTIDE SEQUENCE [LARGE SCALE GENOMIC DNA]</scope>
    <source>
        <strain evidence="2 3">Ve08.2h10</strain>
    </source>
</reference>
<dbReference type="InterPro" id="IPR027417">
    <property type="entry name" value="P-loop_NTPase"/>
</dbReference>
<proteinExistence type="predicted"/>
<dbReference type="AlphaFoldDB" id="A0A0D0DZ52"/>
<reference evidence="3" key="2">
    <citation type="submission" date="2015-01" db="EMBL/GenBank/DDBJ databases">
        <title>Evolutionary Origins and Diversification of the Mycorrhizal Mutualists.</title>
        <authorList>
            <consortium name="DOE Joint Genome Institute"/>
            <consortium name="Mycorrhizal Genomics Consortium"/>
            <person name="Kohler A."/>
            <person name="Kuo A."/>
            <person name="Nagy L.G."/>
            <person name="Floudas D."/>
            <person name="Copeland A."/>
            <person name="Barry K.W."/>
            <person name="Cichocki N."/>
            <person name="Veneault-Fourrey C."/>
            <person name="LaButti K."/>
            <person name="Lindquist E.A."/>
            <person name="Lipzen A."/>
            <person name="Lundell T."/>
            <person name="Morin E."/>
            <person name="Murat C."/>
            <person name="Riley R."/>
            <person name="Ohm R."/>
            <person name="Sun H."/>
            <person name="Tunlid A."/>
            <person name="Henrissat B."/>
            <person name="Grigoriev I.V."/>
            <person name="Hibbett D.S."/>
            <person name="Martin F."/>
        </authorList>
    </citation>
    <scope>NUCLEOTIDE SEQUENCE [LARGE SCALE GENOMIC DNA]</scope>
    <source>
        <strain evidence="3">Ve08.2h10</strain>
    </source>
</reference>
<keyword evidence="3" id="KW-1185">Reference proteome</keyword>
<gene>
    <name evidence="2" type="ORF">PAXRUDRAFT_147926</name>
</gene>
<dbReference type="SUPFAM" id="SSF52540">
    <property type="entry name" value="P-loop containing nucleoside triphosphate hydrolases"/>
    <property type="match status" value="1"/>
</dbReference>
<organism evidence="2 3">
    <name type="scientific">Paxillus rubicundulus Ve08.2h10</name>
    <dbReference type="NCBI Taxonomy" id="930991"/>
    <lineage>
        <taxon>Eukaryota</taxon>
        <taxon>Fungi</taxon>
        <taxon>Dikarya</taxon>
        <taxon>Basidiomycota</taxon>
        <taxon>Agaricomycotina</taxon>
        <taxon>Agaricomycetes</taxon>
        <taxon>Agaricomycetidae</taxon>
        <taxon>Boletales</taxon>
        <taxon>Paxilineae</taxon>
        <taxon>Paxillaceae</taxon>
        <taxon>Paxillus</taxon>
    </lineage>
</organism>
<evidence type="ECO:0000313" key="3">
    <source>
        <dbReference type="Proteomes" id="UP000054538"/>
    </source>
</evidence>
<dbReference type="EMBL" id="KN825308">
    <property type="protein sequence ID" value="KIK92159.1"/>
    <property type="molecule type" value="Genomic_DNA"/>
</dbReference>
<dbReference type="InParanoid" id="A0A0D0DZ52"/>
<feature type="non-terminal residue" evidence="2">
    <location>
        <position position="1"/>
    </location>
</feature>
<dbReference type="HOGENOM" id="CLU_001324_7_2_1"/>
<feature type="region of interest" description="Disordered" evidence="1">
    <location>
        <begin position="78"/>
        <end position="97"/>
    </location>
</feature>
<evidence type="ECO:0000256" key="1">
    <source>
        <dbReference type="SAM" id="MobiDB-lite"/>
    </source>
</evidence>
<name>A0A0D0DZ52_9AGAM</name>
<sequence>RLPITAAYVCTDYRAQGQTIPAVVVDIGSPPTGGLGLFNLYVALSRSRGRETIRLLREFDEKYFKVAQVHELTAEDKRLENSGRQTSTWWQNTRMDP</sequence>